<protein>
    <submittedName>
        <fullName evidence="1">Uncharacterized protein</fullName>
    </submittedName>
</protein>
<proteinExistence type="predicted"/>
<comment type="caution">
    <text evidence="1">The sequence shown here is derived from an EMBL/GenBank/DDBJ whole genome shotgun (WGS) entry which is preliminary data.</text>
</comment>
<evidence type="ECO:0000313" key="2">
    <source>
        <dbReference type="Proteomes" id="UP000615446"/>
    </source>
</evidence>
<organism evidence="1 2">
    <name type="scientific">Rhizophagus clarus</name>
    <dbReference type="NCBI Taxonomy" id="94130"/>
    <lineage>
        <taxon>Eukaryota</taxon>
        <taxon>Fungi</taxon>
        <taxon>Fungi incertae sedis</taxon>
        <taxon>Mucoromycota</taxon>
        <taxon>Glomeromycotina</taxon>
        <taxon>Glomeromycetes</taxon>
        <taxon>Glomerales</taxon>
        <taxon>Glomeraceae</taxon>
        <taxon>Rhizophagus</taxon>
    </lineage>
</organism>
<dbReference type="Proteomes" id="UP000615446">
    <property type="component" value="Unassembled WGS sequence"/>
</dbReference>
<reference evidence="1" key="1">
    <citation type="submission" date="2019-10" db="EMBL/GenBank/DDBJ databases">
        <title>Conservation and host-specific expression of non-tandemly repeated heterogenous ribosome RNA gene in arbuscular mycorrhizal fungi.</title>
        <authorList>
            <person name="Maeda T."/>
            <person name="Kobayashi Y."/>
            <person name="Nakagawa T."/>
            <person name="Ezawa T."/>
            <person name="Yamaguchi K."/>
            <person name="Bino T."/>
            <person name="Nishimoto Y."/>
            <person name="Shigenobu S."/>
            <person name="Kawaguchi M."/>
        </authorList>
    </citation>
    <scope>NUCLEOTIDE SEQUENCE</scope>
    <source>
        <strain evidence="1">HR1</strain>
    </source>
</reference>
<accession>A0A8H3QR21</accession>
<dbReference type="AlphaFoldDB" id="A0A8H3QR21"/>
<dbReference type="EMBL" id="BLAL01000178">
    <property type="protein sequence ID" value="GES88327.1"/>
    <property type="molecule type" value="Genomic_DNA"/>
</dbReference>
<sequence>MLGSYVLRWQVNQISVLQIKFSIAGNREFPRIDGSSNNISYKINLIERFTILIVLAYLSNIRDNGISL</sequence>
<gene>
    <name evidence="1" type="ORF">RCL2_001528500</name>
</gene>
<name>A0A8H3QR21_9GLOM</name>
<evidence type="ECO:0000313" key="1">
    <source>
        <dbReference type="EMBL" id="GES88327.1"/>
    </source>
</evidence>